<proteinExistence type="predicted"/>
<dbReference type="InterPro" id="IPR058711">
    <property type="entry name" value="SCO6045-like_C"/>
</dbReference>
<reference evidence="2" key="1">
    <citation type="journal article" date="2014" name="Int. J. Syst. Evol. Microbiol.">
        <title>Complete genome sequence of Corynebacterium casei LMG S-19264T (=DSM 44701T), isolated from a smear-ripened cheese.</title>
        <authorList>
            <consortium name="US DOE Joint Genome Institute (JGI-PGF)"/>
            <person name="Walter F."/>
            <person name="Albersmeier A."/>
            <person name="Kalinowski J."/>
            <person name="Ruckert C."/>
        </authorList>
    </citation>
    <scope>NUCLEOTIDE SEQUENCE</scope>
    <source>
        <strain evidence="2">CGMCC 4.7679</strain>
    </source>
</reference>
<reference evidence="2" key="2">
    <citation type="submission" date="2020-09" db="EMBL/GenBank/DDBJ databases">
        <authorList>
            <person name="Sun Q."/>
            <person name="Zhou Y."/>
        </authorList>
    </citation>
    <scope>NUCLEOTIDE SEQUENCE</scope>
    <source>
        <strain evidence="2">CGMCC 4.7679</strain>
    </source>
</reference>
<evidence type="ECO:0000259" key="1">
    <source>
        <dbReference type="Pfam" id="PF26136"/>
    </source>
</evidence>
<evidence type="ECO:0000313" key="2">
    <source>
        <dbReference type="EMBL" id="GHF52540.1"/>
    </source>
</evidence>
<comment type="caution">
    <text evidence="2">The sequence shown here is derived from an EMBL/GenBank/DDBJ whole genome shotgun (WGS) entry which is preliminary data.</text>
</comment>
<evidence type="ECO:0000313" key="3">
    <source>
        <dbReference type="Proteomes" id="UP000658656"/>
    </source>
</evidence>
<dbReference type="Proteomes" id="UP000658656">
    <property type="component" value="Unassembled WGS sequence"/>
</dbReference>
<dbReference type="Pfam" id="PF26136">
    <property type="entry name" value="SCO6045_C"/>
    <property type="match status" value="1"/>
</dbReference>
<organism evidence="2 3">
    <name type="scientific">Amycolatopsis bartoniae</name>
    <dbReference type="NCBI Taxonomy" id="941986"/>
    <lineage>
        <taxon>Bacteria</taxon>
        <taxon>Bacillati</taxon>
        <taxon>Actinomycetota</taxon>
        <taxon>Actinomycetes</taxon>
        <taxon>Pseudonocardiales</taxon>
        <taxon>Pseudonocardiaceae</taxon>
        <taxon>Amycolatopsis</taxon>
    </lineage>
</organism>
<feature type="domain" description="SCO6045-like C-terminal" evidence="1">
    <location>
        <begin position="10"/>
        <end position="96"/>
    </location>
</feature>
<dbReference type="EMBL" id="BNAV01000003">
    <property type="protein sequence ID" value="GHF52540.1"/>
    <property type="molecule type" value="Genomic_DNA"/>
</dbReference>
<dbReference type="AlphaFoldDB" id="A0A8H9M9X9"/>
<dbReference type="OrthoDB" id="5382443at2"/>
<dbReference type="RefSeq" id="WP_145939344.1">
    <property type="nucleotide sequence ID" value="NZ_BNAV01000003.1"/>
</dbReference>
<sequence>MTQPQRDRLAAAQAALLHTLLADAPPPPGFDVDRLRVEAEALRAKRRRVVAKLAAEECRRLGERFPALFDEYARAHPRADGTRAREDARAFVQWARRHGHLRRRRK</sequence>
<protein>
    <recommendedName>
        <fullName evidence="1">SCO6045-like C-terminal domain-containing protein</fullName>
    </recommendedName>
</protein>
<gene>
    <name evidence="2" type="ORF">GCM10017566_27390</name>
</gene>
<name>A0A8H9M9X9_9PSEU</name>
<keyword evidence="3" id="KW-1185">Reference proteome</keyword>
<accession>A0A8H9M9X9</accession>